<dbReference type="GO" id="GO:0140098">
    <property type="term" value="F:catalytic activity, acting on RNA"/>
    <property type="evidence" value="ECO:0007669"/>
    <property type="project" value="UniProtKB-ARBA"/>
</dbReference>
<sequence>MAGERLDKALAALAPAGAGLSRSRIQALIEAGAVRGPDGAAAAPRARAQAGQAWRVAPPPPAPAAPAPEAIPLRVLYEDDALIVIDKPPGMVVHPAPGAESGTLVNALIAHCGESLSGVGGERRPGIVHRIDKDTSGVLVAAKTDAAHQGLAAQFAAHDLERSYLAVCWGAPHPGDPRLRGLPGLSVEPGGWMRLETQIDRHRADRKRMAVCASGGRRAVTRFRATEIFGPRVQEGVGGAAALIECRLETGRTHQIRVHLSHCGHPLVGDPVYGRARPVRRGALEQAAAEALAAFPRQALHAATLGFRHPITGRELRFSAPPPPDMAALIAALRGGAPGPEAED</sequence>
<comment type="similarity">
    <text evidence="1">Belongs to the pseudouridine synthase RluA family.</text>
</comment>
<keyword evidence="5" id="KW-1185">Reference proteome</keyword>
<keyword evidence="2" id="KW-0413">Isomerase</keyword>
<organism evidence="4 5">
    <name type="scientific">Oceanicella actignis</name>
    <dbReference type="NCBI Taxonomy" id="1189325"/>
    <lineage>
        <taxon>Bacteria</taxon>
        <taxon>Pseudomonadati</taxon>
        <taxon>Pseudomonadota</taxon>
        <taxon>Alphaproteobacteria</taxon>
        <taxon>Rhodobacterales</taxon>
        <taxon>Paracoccaceae</taxon>
        <taxon>Oceanicella</taxon>
    </lineage>
</organism>
<dbReference type="Gene3D" id="3.10.290.10">
    <property type="entry name" value="RNA-binding S4 domain"/>
    <property type="match status" value="1"/>
</dbReference>
<dbReference type="SUPFAM" id="SSF55120">
    <property type="entry name" value="Pseudouridine synthase"/>
    <property type="match status" value="1"/>
</dbReference>
<dbReference type="InterPro" id="IPR006224">
    <property type="entry name" value="PsdUridine_synth_RluA-like_CS"/>
</dbReference>
<dbReference type="InterPro" id="IPR006145">
    <property type="entry name" value="PsdUridine_synth_RsuA/RluA"/>
</dbReference>
<evidence type="ECO:0000259" key="3">
    <source>
        <dbReference type="Pfam" id="PF00849"/>
    </source>
</evidence>
<dbReference type="STRING" id="1189325.SAMN04488119_101374"/>
<evidence type="ECO:0000313" key="5">
    <source>
        <dbReference type="Proteomes" id="UP000184066"/>
    </source>
</evidence>
<dbReference type="CDD" id="cd02869">
    <property type="entry name" value="PseudoU_synth_RluA_like"/>
    <property type="match status" value="1"/>
</dbReference>
<dbReference type="PROSITE" id="PS01129">
    <property type="entry name" value="PSI_RLU"/>
    <property type="match status" value="1"/>
</dbReference>
<dbReference type="PANTHER" id="PTHR21600:SF44">
    <property type="entry name" value="RIBOSOMAL LARGE SUBUNIT PSEUDOURIDINE SYNTHASE D"/>
    <property type="match status" value="1"/>
</dbReference>
<dbReference type="Proteomes" id="UP000184066">
    <property type="component" value="Unassembled WGS sequence"/>
</dbReference>
<dbReference type="InterPro" id="IPR036986">
    <property type="entry name" value="S4_RNA-bd_sf"/>
</dbReference>
<dbReference type="EMBL" id="FRDL01000003">
    <property type="protein sequence ID" value="SHN63197.1"/>
    <property type="molecule type" value="Genomic_DNA"/>
</dbReference>
<dbReference type="InterPro" id="IPR050188">
    <property type="entry name" value="RluA_PseudoU_synthase"/>
</dbReference>
<dbReference type="InterPro" id="IPR020103">
    <property type="entry name" value="PsdUridine_synth_cat_dom_sf"/>
</dbReference>
<dbReference type="GO" id="GO:0003723">
    <property type="term" value="F:RNA binding"/>
    <property type="evidence" value="ECO:0007669"/>
    <property type="project" value="InterPro"/>
</dbReference>
<feature type="domain" description="Pseudouridine synthase RsuA/RluA-like" evidence="3">
    <location>
        <begin position="82"/>
        <end position="262"/>
    </location>
</feature>
<evidence type="ECO:0000256" key="1">
    <source>
        <dbReference type="ARBA" id="ARBA00010876"/>
    </source>
</evidence>
<reference evidence="4 5" key="1">
    <citation type="submission" date="2016-12" db="EMBL/GenBank/DDBJ databases">
        <authorList>
            <person name="Song W.-J."/>
            <person name="Kurnit D.M."/>
        </authorList>
    </citation>
    <scope>NUCLEOTIDE SEQUENCE [LARGE SCALE GENOMIC DNA]</scope>
    <source>
        <strain evidence="4 5">CGMCC 1.10808</strain>
    </source>
</reference>
<dbReference type="GO" id="GO:0000455">
    <property type="term" value="P:enzyme-directed rRNA pseudouridine synthesis"/>
    <property type="evidence" value="ECO:0007669"/>
    <property type="project" value="TreeGrafter"/>
</dbReference>
<dbReference type="GO" id="GO:0009982">
    <property type="term" value="F:pseudouridine synthase activity"/>
    <property type="evidence" value="ECO:0007669"/>
    <property type="project" value="InterPro"/>
</dbReference>
<dbReference type="Gene3D" id="3.30.2350.10">
    <property type="entry name" value="Pseudouridine synthase"/>
    <property type="match status" value="1"/>
</dbReference>
<accession>A0A1M7SXG3</accession>
<name>A0A1M7SXG3_9RHOB</name>
<dbReference type="PANTHER" id="PTHR21600">
    <property type="entry name" value="MITOCHONDRIAL RNA PSEUDOURIDINE SYNTHASE"/>
    <property type="match status" value="1"/>
</dbReference>
<evidence type="ECO:0000256" key="2">
    <source>
        <dbReference type="ARBA" id="ARBA00023235"/>
    </source>
</evidence>
<protein>
    <submittedName>
        <fullName evidence="4">23S rRNA pseudouridine1911/1915/1917 synthase</fullName>
    </submittedName>
</protein>
<proteinExistence type="inferred from homology"/>
<gene>
    <name evidence="4" type="ORF">SAMN05216200_103376</name>
</gene>
<evidence type="ECO:0000313" key="4">
    <source>
        <dbReference type="EMBL" id="SHN63197.1"/>
    </source>
</evidence>
<dbReference type="AlphaFoldDB" id="A0A1M7SXG3"/>
<dbReference type="Pfam" id="PF00849">
    <property type="entry name" value="PseudoU_synth_2"/>
    <property type="match status" value="1"/>
</dbReference>